<organism evidence="2">
    <name type="scientific">Pseudomonas fluorescens</name>
    <dbReference type="NCBI Taxonomy" id="294"/>
    <lineage>
        <taxon>Bacteria</taxon>
        <taxon>Pseudomonadati</taxon>
        <taxon>Pseudomonadota</taxon>
        <taxon>Gammaproteobacteria</taxon>
        <taxon>Pseudomonadales</taxon>
        <taxon>Pseudomonadaceae</taxon>
        <taxon>Pseudomonas</taxon>
    </lineage>
</organism>
<accession>A0A5E6VRI4</accession>
<dbReference type="Proteomes" id="UP000326595">
    <property type="component" value="Chromosome"/>
</dbReference>
<evidence type="ECO:0000313" key="2">
    <source>
        <dbReference type="EMBL" id="VVN20273.1"/>
    </source>
</evidence>
<dbReference type="AlphaFoldDB" id="A0A5E6VRI4"/>
<evidence type="ECO:0000313" key="3">
    <source>
        <dbReference type="Proteomes" id="UP000326595"/>
    </source>
</evidence>
<dbReference type="EMBL" id="OZ024668">
    <property type="protein sequence ID" value="CAK9892473.1"/>
    <property type="molecule type" value="Genomic_DNA"/>
</dbReference>
<sequence length="64" mass="7180">MSGLREERCLGAVLAMKIARLFVHWEYKVFCRAPSLASQLPQCSAISCESWLASDEDGTARRFS</sequence>
<proteinExistence type="predicted"/>
<reference evidence="1 3" key="2">
    <citation type="submission" date="2024-03" db="EMBL/GenBank/DDBJ databases">
        <authorList>
            <person name="Alaster D. Moffat"/>
            <person name="Govind Chandra"/>
            <person name="Andrew W. Truman"/>
        </authorList>
    </citation>
    <scope>NUCLEOTIDE SEQUENCE [LARGE SCALE GENOMIC DNA]</scope>
    <source>
        <strain evidence="1">PS652</strain>
    </source>
</reference>
<name>A0A5E6VRI4_PSEFL</name>
<gene>
    <name evidence="2" type="ORF">PS652_04284</name>
    <name evidence="1" type="ORF">PS652_05340</name>
</gene>
<dbReference type="EMBL" id="CABVHG010000030">
    <property type="protein sequence ID" value="VVN20273.1"/>
    <property type="molecule type" value="Genomic_DNA"/>
</dbReference>
<evidence type="ECO:0000313" key="1">
    <source>
        <dbReference type="EMBL" id="CAK9892473.1"/>
    </source>
</evidence>
<protein>
    <submittedName>
        <fullName evidence="2">Uncharacterized protein</fullName>
    </submittedName>
</protein>
<reference evidence="2" key="1">
    <citation type="submission" date="2019-09" db="EMBL/GenBank/DDBJ databases">
        <authorList>
            <person name="Chandra G."/>
            <person name="Truman W A."/>
        </authorList>
    </citation>
    <scope>NUCLEOTIDE SEQUENCE [LARGE SCALE GENOMIC DNA]</scope>
    <source>
        <strain evidence="2">PS652</strain>
    </source>
</reference>